<protein>
    <recommendedName>
        <fullName evidence="3">DUF892 family protein</fullName>
    </recommendedName>
</protein>
<evidence type="ECO:0008006" key="3">
    <source>
        <dbReference type="Google" id="ProtNLM"/>
    </source>
</evidence>
<organism evidence="1 2">
    <name type="scientific">Piscinibacter gummiphilus</name>
    <dbReference type="NCBI Taxonomy" id="946333"/>
    <lineage>
        <taxon>Bacteria</taxon>
        <taxon>Pseudomonadati</taxon>
        <taxon>Pseudomonadota</taxon>
        <taxon>Betaproteobacteria</taxon>
        <taxon>Burkholderiales</taxon>
        <taxon>Sphaerotilaceae</taxon>
        <taxon>Piscinibacter</taxon>
    </lineage>
</organism>
<proteinExistence type="predicted"/>
<dbReference type="EMBL" id="CP136336">
    <property type="protein sequence ID" value="WOB09410.1"/>
    <property type="molecule type" value="Genomic_DNA"/>
</dbReference>
<name>A0ABZ0CWU3_9BURK</name>
<gene>
    <name evidence="1" type="ORF">RXV79_04945</name>
</gene>
<dbReference type="Proteomes" id="UP001303946">
    <property type="component" value="Chromosome"/>
</dbReference>
<reference evidence="1 2" key="1">
    <citation type="submission" date="2023-10" db="EMBL/GenBank/DDBJ databases">
        <title>Bacteria for the degradation of biodegradable plastic PBAT(Polybutylene adipate terephthalate).</title>
        <authorList>
            <person name="Weon H.-Y."/>
            <person name="Yeon J."/>
        </authorList>
    </citation>
    <scope>NUCLEOTIDE SEQUENCE [LARGE SCALE GENOMIC DNA]</scope>
    <source>
        <strain evidence="1 2">SBD 7-3</strain>
    </source>
</reference>
<dbReference type="SUPFAM" id="SSF47240">
    <property type="entry name" value="Ferritin-like"/>
    <property type="match status" value="1"/>
</dbReference>
<evidence type="ECO:0000313" key="2">
    <source>
        <dbReference type="Proteomes" id="UP001303946"/>
    </source>
</evidence>
<sequence>MTATTTSGELTEVLGQLMQRAKPGQQQLLMATAERMAAARYRAWADNESGERRIALLACAAREEEVARRIEGLHTDADAVQAQIREQNPDLGTLAGEFFARFPVEEQYRLQAQAERLGAATWRSLAKRAEGGALRDVFLTCAALEEESAVVLESF</sequence>
<keyword evidence="2" id="KW-1185">Reference proteome</keyword>
<dbReference type="InterPro" id="IPR009078">
    <property type="entry name" value="Ferritin-like_SF"/>
</dbReference>
<dbReference type="RefSeq" id="WP_316702364.1">
    <property type="nucleotide sequence ID" value="NZ_CP136336.1"/>
</dbReference>
<evidence type="ECO:0000313" key="1">
    <source>
        <dbReference type="EMBL" id="WOB09410.1"/>
    </source>
</evidence>
<accession>A0ABZ0CWU3</accession>